<comment type="cofactor">
    <cofactor evidence="1">
        <name>FAD</name>
        <dbReference type="ChEBI" id="CHEBI:57692"/>
    </cofactor>
</comment>
<dbReference type="SUPFAM" id="SSF51905">
    <property type="entry name" value="FAD/NAD(P)-binding domain"/>
    <property type="match status" value="1"/>
</dbReference>
<evidence type="ECO:0000256" key="1">
    <source>
        <dbReference type="ARBA" id="ARBA00001974"/>
    </source>
</evidence>
<dbReference type="InterPro" id="IPR010971">
    <property type="entry name" value="UbiH/COQ6"/>
</dbReference>
<dbReference type="GO" id="GO:0004497">
    <property type="term" value="F:monooxygenase activity"/>
    <property type="evidence" value="ECO:0007669"/>
    <property type="project" value="UniProtKB-KW"/>
</dbReference>
<feature type="domain" description="FAD-binding" evidence="7">
    <location>
        <begin position="10"/>
        <end position="337"/>
    </location>
</feature>
<evidence type="ECO:0000256" key="5">
    <source>
        <dbReference type="ARBA" id="ARBA00023002"/>
    </source>
</evidence>
<dbReference type="OrthoDB" id="683240at2759"/>
<dbReference type="Pfam" id="PF01494">
    <property type="entry name" value="FAD_binding_3"/>
    <property type="match status" value="1"/>
</dbReference>
<keyword evidence="9" id="KW-1185">Reference proteome</keyword>
<dbReference type="PRINTS" id="PR00420">
    <property type="entry name" value="RNGMNOXGNASE"/>
</dbReference>
<organism evidence="8 9">
    <name type="scientific">Lasius niger</name>
    <name type="common">Black garden ant</name>
    <dbReference type="NCBI Taxonomy" id="67767"/>
    <lineage>
        <taxon>Eukaryota</taxon>
        <taxon>Metazoa</taxon>
        <taxon>Ecdysozoa</taxon>
        <taxon>Arthropoda</taxon>
        <taxon>Hexapoda</taxon>
        <taxon>Insecta</taxon>
        <taxon>Pterygota</taxon>
        <taxon>Neoptera</taxon>
        <taxon>Endopterygota</taxon>
        <taxon>Hymenoptera</taxon>
        <taxon>Apocrita</taxon>
        <taxon>Aculeata</taxon>
        <taxon>Formicoidea</taxon>
        <taxon>Formicidae</taxon>
        <taxon>Formicinae</taxon>
        <taxon>Lasius</taxon>
        <taxon>Lasius</taxon>
    </lineage>
</organism>
<accession>A0A0J7K492</accession>
<dbReference type="InterPro" id="IPR051205">
    <property type="entry name" value="UbiH/COQ6_monooxygenase"/>
</dbReference>
<protein>
    <submittedName>
        <fullName evidence="8">Fad-dependent oxidoreductase</fullName>
    </submittedName>
</protein>
<evidence type="ECO:0000256" key="3">
    <source>
        <dbReference type="ARBA" id="ARBA00022630"/>
    </source>
</evidence>
<keyword evidence="6" id="KW-0503">Monooxygenase</keyword>
<dbReference type="GO" id="GO:0071949">
    <property type="term" value="F:FAD binding"/>
    <property type="evidence" value="ECO:0007669"/>
    <property type="project" value="InterPro"/>
</dbReference>
<dbReference type="NCBIfam" id="TIGR01988">
    <property type="entry name" value="Ubi-OHases"/>
    <property type="match status" value="1"/>
</dbReference>
<dbReference type="PaxDb" id="67767-A0A0J7K492"/>
<comment type="caution">
    <text evidence="8">The sequence shown here is derived from an EMBL/GenBank/DDBJ whole genome shotgun (WGS) entry which is preliminary data.</text>
</comment>
<dbReference type="Proteomes" id="UP000036403">
    <property type="component" value="Unassembled WGS sequence"/>
</dbReference>
<dbReference type="STRING" id="67767.A0A0J7K492"/>
<evidence type="ECO:0000256" key="4">
    <source>
        <dbReference type="ARBA" id="ARBA00022827"/>
    </source>
</evidence>
<reference evidence="8 9" key="1">
    <citation type="submission" date="2015-04" db="EMBL/GenBank/DDBJ databases">
        <title>Lasius niger genome sequencing.</title>
        <authorList>
            <person name="Konorov E.A."/>
            <person name="Nikitin M.A."/>
            <person name="Kirill M.V."/>
            <person name="Chang P."/>
        </authorList>
    </citation>
    <scope>NUCLEOTIDE SEQUENCE [LARGE SCALE GENOMIC DNA]</scope>
    <source>
        <tissue evidence="8">Whole</tissue>
    </source>
</reference>
<dbReference type="Gene3D" id="3.50.50.60">
    <property type="entry name" value="FAD/NAD(P)-binding domain"/>
    <property type="match status" value="2"/>
</dbReference>
<evidence type="ECO:0000313" key="9">
    <source>
        <dbReference type="Proteomes" id="UP000036403"/>
    </source>
</evidence>
<proteinExistence type="inferred from homology"/>
<name>A0A0J7K492_LASNI</name>
<keyword evidence="4" id="KW-0274">FAD</keyword>
<gene>
    <name evidence="8" type="ORF">RF55_16740</name>
</gene>
<evidence type="ECO:0000313" key="8">
    <source>
        <dbReference type="EMBL" id="KMQ85006.1"/>
    </source>
</evidence>
<dbReference type="InterPro" id="IPR002938">
    <property type="entry name" value="FAD-bd"/>
</dbReference>
<keyword evidence="5" id="KW-0560">Oxidoreductase</keyword>
<dbReference type="GO" id="GO:0006744">
    <property type="term" value="P:ubiquinone biosynthetic process"/>
    <property type="evidence" value="ECO:0007669"/>
    <property type="project" value="InterPro"/>
</dbReference>
<evidence type="ECO:0000256" key="2">
    <source>
        <dbReference type="ARBA" id="ARBA00005349"/>
    </source>
</evidence>
<dbReference type="InterPro" id="IPR036188">
    <property type="entry name" value="FAD/NAD-bd_sf"/>
</dbReference>
<keyword evidence="3" id="KW-0285">Flavoprotein</keyword>
<comment type="similarity">
    <text evidence="2">Belongs to the UbiH/COQ6 family.</text>
</comment>
<dbReference type="AlphaFoldDB" id="A0A0J7K492"/>
<dbReference type="EMBL" id="LBMM01014895">
    <property type="protein sequence ID" value="KMQ85006.1"/>
    <property type="molecule type" value="Genomic_DNA"/>
</dbReference>
<dbReference type="PANTHER" id="PTHR43876:SF25">
    <property type="entry name" value="MONOOXYGENASE NMA2164"/>
    <property type="match status" value="1"/>
</dbReference>
<sequence>MENSHAQSFDILIGGGGPAGLATALSFARDGWKVAIVEKAPETVLADPSFDGREIALTHHSRRWLEDAGVWEKFPQECICPMYQARVESGDGGSSPLVFEAPQSLFKRKSVSEEGEGKALGWLIANHLIRKGLYERVKEEAENITLICGHSIFKTRHVQGGKEIEAELGDGEKISARLLVAADGRFSHLRKEAGIGIILHDFQSNVLVCRVAHYIPHENVALQWFTEGRTVALLPVAEQTEDGRYQSSLVLTMSPEKIDHLKACDEAEFNKEISILTEDRYGPLALSSPRIAYPLKAVYAHRFYDTRMALVGDAAVGMHPITAHGFNFGLKAQEILAQEMLQTKDADPGNAQALRKYCHKLRIATFPLFAATNAIGAIYTRDETPFLIARKAALKVANRLRPFKNRIARALMDA</sequence>
<dbReference type="PANTHER" id="PTHR43876">
    <property type="entry name" value="UBIQUINONE BIOSYNTHESIS MONOOXYGENASE COQ6, MITOCHONDRIAL"/>
    <property type="match status" value="1"/>
</dbReference>
<evidence type="ECO:0000259" key="7">
    <source>
        <dbReference type="Pfam" id="PF01494"/>
    </source>
</evidence>
<dbReference type="GO" id="GO:0016705">
    <property type="term" value="F:oxidoreductase activity, acting on paired donors, with incorporation or reduction of molecular oxygen"/>
    <property type="evidence" value="ECO:0007669"/>
    <property type="project" value="InterPro"/>
</dbReference>
<evidence type="ECO:0000256" key="6">
    <source>
        <dbReference type="ARBA" id="ARBA00023033"/>
    </source>
</evidence>
<dbReference type="NCBIfam" id="NF006593">
    <property type="entry name" value="PRK09126.1"/>
    <property type="match status" value="1"/>
</dbReference>